<keyword evidence="3" id="KW-1185">Reference proteome</keyword>
<comment type="caution">
    <text evidence="2">The sequence shown here is derived from an EMBL/GenBank/DDBJ whole genome shotgun (WGS) entry which is preliminary data.</text>
</comment>
<dbReference type="EMBL" id="JAFNJU010000008">
    <property type="protein sequence ID" value="MBO1265585.1"/>
    <property type="molecule type" value="Genomic_DNA"/>
</dbReference>
<dbReference type="Proteomes" id="UP000664218">
    <property type="component" value="Unassembled WGS sequence"/>
</dbReference>
<feature type="transmembrane region" description="Helical" evidence="1">
    <location>
        <begin position="75"/>
        <end position="93"/>
    </location>
</feature>
<dbReference type="RefSeq" id="WP_207600106.1">
    <property type="nucleotide sequence ID" value="NZ_JAFNJU010000008.1"/>
</dbReference>
<protein>
    <submittedName>
        <fullName evidence="2">Uncharacterized protein</fullName>
    </submittedName>
</protein>
<feature type="transmembrane region" description="Helical" evidence="1">
    <location>
        <begin position="37"/>
        <end position="54"/>
    </location>
</feature>
<reference evidence="2" key="1">
    <citation type="submission" date="2021-03" db="EMBL/GenBank/DDBJ databases">
        <title>Proteiniclasticum marinus sp. nov., isolated from tidal flat sediment.</title>
        <authorList>
            <person name="Namirimu T."/>
            <person name="Yang J.-A."/>
            <person name="Yang S.-H."/>
            <person name="Kim Y.-J."/>
            <person name="Kwon K.K."/>
        </authorList>
    </citation>
    <scope>NUCLEOTIDE SEQUENCE</scope>
    <source>
        <strain evidence="2">SCR006</strain>
    </source>
</reference>
<gene>
    <name evidence="2" type="ORF">J3A84_11120</name>
</gene>
<organism evidence="2 3">
    <name type="scientific">Proteiniclasticum aestuarii</name>
    <dbReference type="NCBI Taxonomy" id="2817862"/>
    <lineage>
        <taxon>Bacteria</taxon>
        <taxon>Bacillati</taxon>
        <taxon>Bacillota</taxon>
        <taxon>Clostridia</taxon>
        <taxon>Eubacteriales</taxon>
        <taxon>Clostridiaceae</taxon>
        <taxon>Proteiniclasticum</taxon>
    </lineage>
</organism>
<name>A0A939HC13_9CLOT</name>
<proteinExistence type="predicted"/>
<keyword evidence="1" id="KW-1133">Transmembrane helix</keyword>
<evidence type="ECO:0000256" key="1">
    <source>
        <dbReference type="SAM" id="Phobius"/>
    </source>
</evidence>
<keyword evidence="1" id="KW-0812">Transmembrane</keyword>
<evidence type="ECO:0000313" key="2">
    <source>
        <dbReference type="EMBL" id="MBO1265585.1"/>
    </source>
</evidence>
<sequence length="98" mass="11344">MRVILELLRILLIFFLSGAFYSTMLSILYKSMGVSEYMWLGAVAVLILLFLIYRNRWQFSGWYKGEGRTKLSQKTTKLLIAISVLLLILPPLIHFTSL</sequence>
<feature type="transmembrane region" description="Helical" evidence="1">
    <location>
        <begin position="7"/>
        <end position="31"/>
    </location>
</feature>
<keyword evidence="1" id="KW-0472">Membrane</keyword>
<accession>A0A939HC13</accession>
<evidence type="ECO:0000313" key="3">
    <source>
        <dbReference type="Proteomes" id="UP000664218"/>
    </source>
</evidence>
<dbReference type="AlphaFoldDB" id="A0A939HC13"/>